<dbReference type="SUPFAM" id="SSF53383">
    <property type="entry name" value="PLP-dependent transferases"/>
    <property type="match status" value="1"/>
</dbReference>
<dbReference type="Pfam" id="PF00266">
    <property type="entry name" value="Aminotran_5"/>
    <property type="match status" value="1"/>
</dbReference>
<dbReference type="RefSeq" id="WP_181549484.1">
    <property type="nucleotide sequence ID" value="NZ_JACDUS010000001.1"/>
</dbReference>
<evidence type="ECO:0000256" key="2">
    <source>
        <dbReference type="ARBA" id="ARBA00005099"/>
    </source>
</evidence>
<dbReference type="EMBL" id="JACDUS010000001">
    <property type="protein sequence ID" value="MBA2879785.1"/>
    <property type="molecule type" value="Genomic_DNA"/>
</dbReference>
<dbReference type="GO" id="GO:0005737">
    <property type="term" value="C:cytoplasm"/>
    <property type="evidence" value="ECO:0007669"/>
    <property type="project" value="UniProtKB-SubCell"/>
</dbReference>
<dbReference type="NCBIfam" id="TIGR01364">
    <property type="entry name" value="serC_1"/>
    <property type="match status" value="1"/>
</dbReference>
<dbReference type="HAMAP" id="MF_00160">
    <property type="entry name" value="SerC_aminotrans_5"/>
    <property type="match status" value="1"/>
</dbReference>
<reference evidence="14 15" key="1">
    <citation type="submission" date="2020-07" db="EMBL/GenBank/DDBJ databases">
        <title>Genomic Encyclopedia of Type Strains, Phase IV (KMG-IV): sequencing the most valuable type-strain genomes for metagenomic binning, comparative biology and taxonomic classification.</title>
        <authorList>
            <person name="Goeker M."/>
        </authorList>
    </citation>
    <scope>NUCLEOTIDE SEQUENCE [LARGE SCALE GENOMIC DNA]</scope>
    <source>
        <strain evidence="14 15">DSM 17721</strain>
    </source>
</reference>
<protein>
    <recommendedName>
        <fullName evidence="12">Phosphoserine aminotransferase</fullName>
        <ecNumber evidence="12">2.6.1.52</ecNumber>
    </recommendedName>
    <alternativeName>
        <fullName evidence="12">Phosphohydroxythreonine aminotransferase</fullName>
        <shortName evidence="12">PSAT</shortName>
    </alternativeName>
</protein>
<name>A0A7W0HJ43_9BACT</name>
<dbReference type="PIRSF" id="PIRSF000525">
    <property type="entry name" value="SerC"/>
    <property type="match status" value="1"/>
</dbReference>
<evidence type="ECO:0000313" key="14">
    <source>
        <dbReference type="EMBL" id="MBA2879785.1"/>
    </source>
</evidence>
<dbReference type="GO" id="GO:0004648">
    <property type="term" value="F:O-phospho-L-serine:2-oxoglutarate aminotransferase activity"/>
    <property type="evidence" value="ECO:0007669"/>
    <property type="project" value="UniProtKB-UniRule"/>
</dbReference>
<comment type="subunit">
    <text evidence="12">Homodimer.</text>
</comment>
<evidence type="ECO:0000256" key="8">
    <source>
        <dbReference type="ARBA" id="ARBA00023096"/>
    </source>
</evidence>
<evidence type="ECO:0000256" key="11">
    <source>
        <dbReference type="ARBA" id="ARBA00049007"/>
    </source>
</evidence>
<feature type="binding site" evidence="12">
    <location>
        <position position="44"/>
    </location>
    <ligand>
        <name>L-glutamate</name>
        <dbReference type="ChEBI" id="CHEBI:29985"/>
    </ligand>
</feature>
<keyword evidence="5 12" id="KW-0028">Amino-acid biosynthesis</keyword>
<keyword evidence="15" id="KW-1185">Reference proteome</keyword>
<evidence type="ECO:0000256" key="9">
    <source>
        <dbReference type="ARBA" id="ARBA00023299"/>
    </source>
</evidence>
<comment type="catalytic activity">
    <reaction evidence="10 12">
        <text>4-(phosphooxy)-L-threonine + 2-oxoglutarate = (R)-3-hydroxy-2-oxo-4-phosphooxybutanoate + L-glutamate</text>
        <dbReference type="Rhea" id="RHEA:16573"/>
        <dbReference type="ChEBI" id="CHEBI:16810"/>
        <dbReference type="ChEBI" id="CHEBI:29985"/>
        <dbReference type="ChEBI" id="CHEBI:58452"/>
        <dbReference type="ChEBI" id="CHEBI:58538"/>
        <dbReference type="EC" id="2.6.1.52"/>
    </reaction>
</comment>
<sequence>MEVNRICNFNAGPAALPEPVLQELQENVLNFQNCCMSILEISHRSNDFDNVINDAVARTKRLLGIGDNYHVLFLQGGASLQFAMIPMNFLAEGRTADYINTGTWSTKAIKEAQIQKKNFNVAASSEDRNFAYIPKEFSFNPDATFVHITSNNTIKGTQWDQFPDTGDVPLIADMSSDFMCRPIDMSKFGMIYVGAQKNIGPAGVCMVIVRDDMLKLIPDGLPTMLDYRTHVEKNSMYNTPPCFAIYTVQLVLKWLEETVGGLGEMEKINRKKAELLYAAFDESDFYKGTADLDSRSMMNVTFRLPSEELEKKFIDQAAQNGLGGLKGHRSVGGCRASIYNATTVENVEKLISFMKEFENRNK</sequence>
<organism evidence="14 15">
    <name type="scientific">Desulfosalsimonas propionicica</name>
    <dbReference type="NCBI Taxonomy" id="332175"/>
    <lineage>
        <taxon>Bacteria</taxon>
        <taxon>Pseudomonadati</taxon>
        <taxon>Thermodesulfobacteriota</taxon>
        <taxon>Desulfobacteria</taxon>
        <taxon>Desulfobacterales</taxon>
        <taxon>Desulfosalsimonadaceae</taxon>
        <taxon>Desulfosalsimonas</taxon>
    </lineage>
</organism>
<dbReference type="InterPro" id="IPR022278">
    <property type="entry name" value="Pser_aminoTfrase"/>
</dbReference>
<evidence type="ECO:0000256" key="3">
    <source>
        <dbReference type="ARBA" id="ARBA00006904"/>
    </source>
</evidence>
<evidence type="ECO:0000256" key="10">
    <source>
        <dbReference type="ARBA" id="ARBA00047630"/>
    </source>
</evidence>
<keyword evidence="9 12" id="KW-0718">Serine biosynthesis</keyword>
<comment type="subcellular location">
    <subcellularLocation>
        <location evidence="12">Cytoplasm</location>
    </subcellularLocation>
</comment>
<dbReference type="FunFam" id="3.40.640.10:FF:000010">
    <property type="entry name" value="Phosphoserine aminotransferase"/>
    <property type="match status" value="1"/>
</dbReference>
<feature type="binding site" evidence="12">
    <location>
        <begin position="238"/>
        <end position="239"/>
    </location>
    <ligand>
        <name>pyridoxal 5'-phosphate</name>
        <dbReference type="ChEBI" id="CHEBI:597326"/>
    </ligand>
</feature>
<dbReference type="EC" id="2.6.1.52" evidence="12"/>
<evidence type="ECO:0000256" key="12">
    <source>
        <dbReference type="HAMAP-Rule" id="MF_00160"/>
    </source>
</evidence>
<feature type="binding site" evidence="12">
    <location>
        <position position="153"/>
    </location>
    <ligand>
        <name>pyridoxal 5'-phosphate</name>
        <dbReference type="ChEBI" id="CHEBI:597326"/>
    </ligand>
</feature>
<dbReference type="FunFam" id="3.90.1150.10:FF:000006">
    <property type="entry name" value="Phosphoserine aminotransferase"/>
    <property type="match status" value="1"/>
</dbReference>
<dbReference type="Gene3D" id="3.90.1150.10">
    <property type="entry name" value="Aspartate Aminotransferase, domain 1"/>
    <property type="match status" value="1"/>
</dbReference>
<comment type="function">
    <text evidence="12">Catalyzes the reversible conversion of 3-phosphohydroxypyruvate to phosphoserine and of 3-hydroxy-2-oxo-4-phosphonooxybutanoate to phosphohydroxythreonine.</text>
</comment>
<evidence type="ECO:0000256" key="6">
    <source>
        <dbReference type="ARBA" id="ARBA00022679"/>
    </source>
</evidence>
<dbReference type="Gene3D" id="3.40.640.10">
    <property type="entry name" value="Type I PLP-dependent aspartate aminotransferase-like (Major domain)"/>
    <property type="match status" value="1"/>
</dbReference>
<proteinExistence type="inferred from homology"/>
<feature type="binding site" evidence="12">
    <location>
        <begin position="78"/>
        <end position="79"/>
    </location>
    <ligand>
        <name>pyridoxal 5'-phosphate</name>
        <dbReference type="ChEBI" id="CHEBI:597326"/>
    </ligand>
</feature>
<feature type="binding site" evidence="12">
    <location>
        <position position="196"/>
    </location>
    <ligand>
        <name>pyridoxal 5'-phosphate</name>
        <dbReference type="ChEBI" id="CHEBI:597326"/>
    </ligand>
</feature>
<comment type="catalytic activity">
    <reaction evidence="11 12">
        <text>O-phospho-L-serine + 2-oxoglutarate = 3-phosphooxypyruvate + L-glutamate</text>
        <dbReference type="Rhea" id="RHEA:14329"/>
        <dbReference type="ChEBI" id="CHEBI:16810"/>
        <dbReference type="ChEBI" id="CHEBI:18110"/>
        <dbReference type="ChEBI" id="CHEBI:29985"/>
        <dbReference type="ChEBI" id="CHEBI:57524"/>
        <dbReference type="EC" id="2.6.1.52"/>
    </reaction>
</comment>
<keyword evidence="7 12" id="KW-0663">Pyridoxal phosphate</keyword>
<evidence type="ECO:0000256" key="1">
    <source>
        <dbReference type="ARBA" id="ARBA00004915"/>
    </source>
</evidence>
<evidence type="ECO:0000256" key="4">
    <source>
        <dbReference type="ARBA" id="ARBA00022576"/>
    </source>
</evidence>
<evidence type="ECO:0000256" key="5">
    <source>
        <dbReference type="ARBA" id="ARBA00022605"/>
    </source>
</evidence>
<dbReference type="InterPro" id="IPR000192">
    <property type="entry name" value="Aminotrans_V_dom"/>
</dbReference>
<keyword evidence="6 12" id="KW-0808">Transferase</keyword>
<evidence type="ECO:0000259" key="13">
    <source>
        <dbReference type="Pfam" id="PF00266"/>
    </source>
</evidence>
<feature type="binding site" evidence="12">
    <location>
        <position position="173"/>
    </location>
    <ligand>
        <name>pyridoxal 5'-phosphate</name>
        <dbReference type="ChEBI" id="CHEBI:597326"/>
    </ligand>
</feature>
<evidence type="ECO:0000256" key="7">
    <source>
        <dbReference type="ARBA" id="ARBA00022898"/>
    </source>
</evidence>
<comment type="cofactor">
    <cofactor evidence="12">
        <name>pyridoxal 5'-phosphate</name>
        <dbReference type="ChEBI" id="CHEBI:597326"/>
    </cofactor>
    <text evidence="12">Binds 1 pyridoxal phosphate per subunit.</text>
</comment>
<feature type="domain" description="Aminotransferase class V" evidence="13">
    <location>
        <begin position="7"/>
        <end position="350"/>
    </location>
</feature>
<dbReference type="PANTHER" id="PTHR43247:SF1">
    <property type="entry name" value="PHOSPHOSERINE AMINOTRANSFERASE"/>
    <property type="match status" value="1"/>
</dbReference>
<dbReference type="GO" id="GO:0008615">
    <property type="term" value="P:pyridoxine biosynthetic process"/>
    <property type="evidence" value="ECO:0007669"/>
    <property type="project" value="UniProtKB-UniRule"/>
</dbReference>
<comment type="caution">
    <text evidence="12">Lacks conserved residue(s) required for the propagation of feature annotation.</text>
</comment>
<feature type="modified residue" description="N6-(pyridoxal phosphate)lysine" evidence="12">
    <location>
        <position position="197"/>
    </location>
</feature>
<comment type="pathway">
    <text evidence="1 12">Cofactor biosynthesis; pyridoxine 5'-phosphate biosynthesis; pyridoxine 5'-phosphate from D-erythrose 4-phosphate: step 3/5.</text>
</comment>
<dbReference type="NCBIfam" id="NF003764">
    <property type="entry name" value="PRK05355.1"/>
    <property type="match status" value="1"/>
</dbReference>
<dbReference type="InterPro" id="IPR015421">
    <property type="entry name" value="PyrdxlP-dep_Trfase_major"/>
</dbReference>
<dbReference type="UniPathway" id="UPA00244">
    <property type="reaction ID" value="UER00311"/>
</dbReference>
<gene>
    <name evidence="12" type="primary">serC</name>
    <name evidence="14" type="ORF">HNR65_000092</name>
</gene>
<accession>A0A7W0HJ43</accession>
<evidence type="ECO:0000313" key="15">
    <source>
        <dbReference type="Proteomes" id="UP000525298"/>
    </source>
</evidence>
<comment type="caution">
    <text evidence="14">The sequence shown here is derived from an EMBL/GenBank/DDBJ whole genome shotgun (WGS) entry which is preliminary data.</text>
</comment>
<dbReference type="UniPathway" id="UPA00135">
    <property type="reaction ID" value="UER00197"/>
</dbReference>
<keyword evidence="12" id="KW-0963">Cytoplasm</keyword>
<dbReference type="InterPro" id="IPR015424">
    <property type="entry name" value="PyrdxlP-dep_Trfase"/>
</dbReference>
<keyword evidence="4 12" id="KW-0032">Aminotransferase</keyword>
<dbReference type="GO" id="GO:0030170">
    <property type="term" value="F:pyridoxal phosphate binding"/>
    <property type="evidence" value="ECO:0007669"/>
    <property type="project" value="UniProtKB-UniRule"/>
</dbReference>
<dbReference type="InterPro" id="IPR015422">
    <property type="entry name" value="PyrdxlP-dep_Trfase_small"/>
</dbReference>
<feature type="binding site" evidence="12">
    <location>
        <position position="104"/>
    </location>
    <ligand>
        <name>pyridoxal 5'-phosphate</name>
        <dbReference type="ChEBI" id="CHEBI:597326"/>
    </ligand>
</feature>
<comment type="pathway">
    <text evidence="2 12">Amino-acid biosynthesis; L-serine biosynthesis; L-serine from 3-phospho-D-glycerate: step 2/3.</text>
</comment>
<dbReference type="PANTHER" id="PTHR43247">
    <property type="entry name" value="PHOSPHOSERINE AMINOTRANSFERASE"/>
    <property type="match status" value="1"/>
</dbReference>
<keyword evidence="8 12" id="KW-0664">Pyridoxine biosynthesis</keyword>
<dbReference type="AlphaFoldDB" id="A0A7W0HJ43"/>
<dbReference type="GO" id="GO:0006564">
    <property type="term" value="P:L-serine biosynthetic process"/>
    <property type="evidence" value="ECO:0007669"/>
    <property type="project" value="UniProtKB-UniRule"/>
</dbReference>
<dbReference type="Proteomes" id="UP000525298">
    <property type="component" value="Unassembled WGS sequence"/>
</dbReference>
<comment type="similarity">
    <text evidence="3 12">Belongs to the class-V pyridoxal-phosphate-dependent aminotransferase family. SerC subfamily.</text>
</comment>